<accession>A0A0N0GR45</accession>
<dbReference type="InterPro" id="IPR009050">
    <property type="entry name" value="Globin-like_sf"/>
</dbReference>
<dbReference type="SUPFAM" id="SSF46458">
    <property type="entry name" value="Globin-like"/>
    <property type="match status" value="1"/>
</dbReference>
<organism evidence="6 7">
    <name type="scientific">Amantichitinum ursilacus</name>
    <dbReference type="NCBI Taxonomy" id="857265"/>
    <lineage>
        <taxon>Bacteria</taxon>
        <taxon>Pseudomonadati</taxon>
        <taxon>Pseudomonadota</taxon>
        <taxon>Betaproteobacteria</taxon>
        <taxon>Neisseriales</taxon>
        <taxon>Chitinibacteraceae</taxon>
        <taxon>Amantichitinum</taxon>
    </lineage>
</organism>
<comment type="caution">
    <text evidence="6">The sequence shown here is derived from an EMBL/GenBank/DDBJ whole genome shotgun (WGS) entry which is preliminary data.</text>
</comment>
<proteinExistence type="predicted"/>
<protein>
    <submittedName>
        <fullName evidence="6">Group 3 truncated hemoglobin ctb</fullName>
    </submittedName>
</protein>
<sequence>MQAVAQQIGQAQVRAVVTEFYSRVRAHPELGVPFQRVSDWPHHLDILTHFWWVTLGGEKYLGHRYEVTERHLAAGFTPALLDIWLALFTQTAHEMLPTEMADAWLERAQRIGKSLRILYVWQQDPTRADREL</sequence>
<feature type="binding site" description="distal binding residue" evidence="5">
    <location>
        <position position="42"/>
    </location>
    <ligand>
        <name>heme</name>
        <dbReference type="ChEBI" id="CHEBI:30413"/>
    </ligand>
    <ligandPart>
        <name>Fe</name>
        <dbReference type="ChEBI" id="CHEBI:18248"/>
    </ligandPart>
</feature>
<dbReference type="GO" id="GO:0019825">
    <property type="term" value="F:oxygen binding"/>
    <property type="evidence" value="ECO:0007669"/>
    <property type="project" value="InterPro"/>
</dbReference>
<evidence type="ECO:0000313" key="6">
    <source>
        <dbReference type="EMBL" id="KPC55331.1"/>
    </source>
</evidence>
<evidence type="ECO:0000256" key="4">
    <source>
        <dbReference type="ARBA" id="ARBA00023004"/>
    </source>
</evidence>
<reference evidence="6 7" key="1">
    <citation type="submission" date="2015-07" db="EMBL/GenBank/DDBJ databases">
        <title>Draft genome sequence of the Amantichitinum ursilacus IGB-41, a new chitin-degrading bacterium.</title>
        <authorList>
            <person name="Kirstahler P."/>
            <person name="Guenther M."/>
            <person name="Grumaz C."/>
            <person name="Rupp S."/>
            <person name="Zibek S."/>
            <person name="Sohn K."/>
        </authorList>
    </citation>
    <scope>NUCLEOTIDE SEQUENCE [LARGE SCALE GENOMIC DNA]</scope>
    <source>
        <strain evidence="6 7">IGB-41</strain>
    </source>
</reference>
<evidence type="ECO:0000256" key="1">
    <source>
        <dbReference type="ARBA" id="ARBA00022448"/>
    </source>
</evidence>
<dbReference type="Proteomes" id="UP000037939">
    <property type="component" value="Unassembled WGS sequence"/>
</dbReference>
<keyword evidence="2 5" id="KW-0349">Heme</keyword>
<dbReference type="AlphaFoldDB" id="A0A0N0GR45"/>
<evidence type="ECO:0000256" key="5">
    <source>
        <dbReference type="PIRSR" id="PIRSR601486-1"/>
    </source>
</evidence>
<dbReference type="Gene3D" id="1.10.490.10">
    <property type="entry name" value="Globins"/>
    <property type="match status" value="1"/>
</dbReference>
<keyword evidence="4 5" id="KW-0408">Iron</keyword>
<evidence type="ECO:0000313" key="7">
    <source>
        <dbReference type="Proteomes" id="UP000037939"/>
    </source>
</evidence>
<dbReference type="GO" id="GO:0046872">
    <property type="term" value="F:metal ion binding"/>
    <property type="evidence" value="ECO:0007669"/>
    <property type="project" value="UniProtKB-KW"/>
</dbReference>
<dbReference type="EMBL" id="LAQT01000001">
    <property type="protein sequence ID" value="KPC55331.1"/>
    <property type="molecule type" value="Genomic_DNA"/>
</dbReference>
<dbReference type="Pfam" id="PF01152">
    <property type="entry name" value="Bac_globin"/>
    <property type="match status" value="1"/>
</dbReference>
<dbReference type="InterPro" id="IPR001486">
    <property type="entry name" value="Hemoglobin_trunc"/>
</dbReference>
<dbReference type="GO" id="GO:0020037">
    <property type="term" value="F:heme binding"/>
    <property type="evidence" value="ECO:0007669"/>
    <property type="project" value="InterPro"/>
</dbReference>
<gene>
    <name evidence="6" type="primary">ctb</name>
    <name evidence="6" type="ORF">WG78_01700</name>
</gene>
<keyword evidence="1" id="KW-0813">Transport</keyword>
<dbReference type="STRING" id="857265.WG78_01700"/>
<dbReference type="CDD" id="cd08916">
    <property type="entry name" value="TrHb3_P"/>
    <property type="match status" value="1"/>
</dbReference>
<evidence type="ECO:0000256" key="2">
    <source>
        <dbReference type="ARBA" id="ARBA00022617"/>
    </source>
</evidence>
<evidence type="ECO:0000256" key="3">
    <source>
        <dbReference type="ARBA" id="ARBA00022723"/>
    </source>
</evidence>
<keyword evidence="3 5" id="KW-0479">Metal-binding</keyword>
<name>A0A0N0GR45_9NEIS</name>
<dbReference type="InterPro" id="IPR012292">
    <property type="entry name" value="Globin/Proto"/>
</dbReference>
<keyword evidence="7" id="KW-1185">Reference proteome</keyword>